<feature type="domain" description="Phospholipase A2-like" evidence="2">
    <location>
        <begin position="28"/>
        <end position="71"/>
    </location>
</feature>
<dbReference type="Pfam" id="PF08398">
    <property type="entry name" value="Phospholip_A2_4"/>
    <property type="match status" value="1"/>
</dbReference>
<feature type="compositionally biased region" description="Basic residues" evidence="1">
    <location>
        <begin position="103"/>
        <end position="114"/>
    </location>
</feature>
<proteinExistence type="predicted"/>
<comment type="caution">
    <text evidence="3">The sequence shown here is derived from an EMBL/GenBank/DDBJ whole genome shotgun (WGS) entry which is preliminary data.</text>
</comment>
<organism evidence="3 4">
    <name type="scientific">Aphis glycines</name>
    <name type="common">Soybean aphid</name>
    <dbReference type="NCBI Taxonomy" id="307491"/>
    <lineage>
        <taxon>Eukaryota</taxon>
        <taxon>Metazoa</taxon>
        <taxon>Ecdysozoa</taxon>
        <taxon>Arthropoda</taxon>
        <taxon>Hexapoda</taxon>
        <taxon>Insecta</taxon>
        <taxon>Pterygota</taxon>
        <taxon>Neoptera</taxon>
        <taxon>Paraneoptera</taxon>
        <taxon>Hemiptera</taxon>
        <taxon>Sternorrhyncha</taxon>
        <taxon>Aphidomorpha</taxon>
        <taxon>Aphidoidea</taxon>
        <taxon>Aphididae</taxon>
        <taxon>Aphidini</taxon>
        <taxon>Aphis</taxon>
        <taxon>Aphis</taxon>
    </lineage>
</organism>
<evidence type="ECO:0000313" key="4">
    <source>
        <dbReference type="Proteomes" id="UP000475862"/>
    </source>
</evidence>
<evidence type="ECO:0000256" key="1">
    <source>
        <dbReference type="SAM" id="MobiDB-lite"/>
    </source>
</evidence>
<reference evidence="3 4" key="1">
    <citation type="submission" date="2019-08" db="EMBL/GenBank/DDBJ databases">
        <title>The genome of the soybean aphid Biotype 1, its phylome, world population structure and adaptation to the North American continent.</title>
        <authorList>
            <person name="Giordano R."/>
            <person name="Donthu R.K."/>
            <person name="Hernandez A.G."/>
            <person name="Wright C.L."/>
            <person name="Zimin A.V."/>
        </authorList>
    </citation>
    <scope>NUCLEOTIDE SEQUENCE [LARGE SCALE GENOMIC DNA]</scope>
    <source>
        <tissue evidence="3">Whole aphids</tissue>
    </source>
</reference>
<feature type="region of interest" description="Disordered" evidence="1">
    <location>
        <begin position="97"/>
        <end position="121"/>
    </location>
</feature>
<sequence>MTRTTRKLKSNETDKRFVNSLINSLRVEAHVSGYQFCGPGTKLKKRLDRGDKGINPLDVACRDHDIVYERKKLVAYAVTNVMKAMGCKGKRKRVTKNNSMLAAKKKRTSKKKNNGKSLISTPGQSGGVVPLIPIFAGLSALGSLMSGGAKIVDNENNNAPMMCYIKLEEGCYEIEDINQRDKKQIDVYNSENLTKLTFDISVDPNDFRSYIKLYTILRSEKAANLNTINSIKVMCNIAQGSFNNHLQSHSIYEFYPSGRTGSKLVDLDHNPIDNFGEALTIVLHIKRYGF</sequence>
<dbReference type="OrthoDB" id="6619655at2759"/>
<dbReference type="AlphaFoldDB" id="A0A6G0U3R9"/>
<dbReference type="GO" id="GO:0005198">
    <property type="term" value="F:structural molecule activity"/>
    <property type="evidence" value="ECO:0007669"/>
    <property type="project" value="InterPro"/>
</dbReference>
<evidence type="ECO:0000313" key="3">
    <source>
        <dbReference type="EMBL" id="KAE9543755.1"/>
    </source>
</evidence>
<keyword evidence="4" id="KW-1185">Reference proteome</keyword>
<evidence type="ECO:0000259" key="2">
    <source>
        <dbReference type="Pfam" id="PF08398"/>
    </source>
</evidence>
<accession>A0A6G0U3R9</accession>
<protein>
    <recommendedName>
        <fullName evidence="2">Phospholipase A2-like domain-containing protein</fullName>
    </recommendedName>
</protein>
<name>A0A6G0U3R9_APHGL</name>
<dbReference type="Proteomes" id="UP000475862">
    <property type="component" value="Unassembled WGS sequence"/>
</dbReference>
<gene>
    <name evidence="3" type="ORF">AGLY_002151</name>
</gene>
<dbReference type="EMBL" id="VYZN01000007">
    <property type="protein sequence ID" value="KAE9543755.1"/>
    <property type="molecule type" value="Genomic_DNA"/>
</dbReference>
<dbReference type="InterPro" id="IPR013607">
    <property type="entry name" value="Phospholipase_A2-like"/>
</dbReference>